<dbReference type="EMBL" id="BAABCK010000023">
    <property type="protein sequence ID" value="GAA3725980.1"/>
    <property type="molecule type" value="Genomic_DNA"/>
</dbReference>
<dbReference type="Gene3D" id="3.30.420.10">
    <property type="entry name" value="Ribonuclease H-like superfamily/Ribonuclease H"/>
    <property type="match status" value="1"/>
</dbReference>
<dbReference type="Proteomes" id="UP001500920">
    <property type="component" value="Unassembled WGS sequence"/>
</dbReference>
<dbReference type="Pfam" id="PF13456">
    <property type="entry name" value="RVT_3"/>
    <property type="match status" value="1"/>
</dbReference>
<accession>A0ABP7EZ61</accession>
<name>A0ABP7EZ61_9STAP</name>
<reference evidence="3" key="1">
    <citation type="journal article" date="2019" name="Int. J. Syst. Evol. Microbiol.">
        <title>The Global Catalogue of Microorganisms (GCM) 10K type strain sequencing project: providing services to taxonomists for standard genome sequencing and annotation.</title>
        <authorList>
            <consortium name="The Broad Institute Genomics Platform"/>
            <consortium name="The Broad Institute Genome Sequencing Center for Infectious Disease"/>
            <person name="Wu L."/>
            <person name="Ma J."/>
        </authorList>
    </citation>
    <scope>NUCLEOTIDE SEQUENCE [LARGE SCALE GENOMIC DNA]</scope>
    <source>
        <strain evidence="3">JCM 16981</strain>
    </source>
</reference>
<keyword evidence="3" id="KW-1185">Reference proteome</keyword>
<dbReference type="InterPro" id="IPR002156">
    <property type="entry name" value="RNaseH_domain"/>
</dbReference>
<gene>
    <name evidence="2" type="ORF">GCM10022378_14820</name>
</gene>
<evidence type="ECO:0000313" key="2">
    <source>
        <dbReference type="EMBL" id="GAA3725980.1"/>
    </source>
</evidence>
<dbReference type="RefSeq" id="WP_344703024.1">
    <property type="nucleotide sequence ID" value="NZ_BAABCK010000023.1"/>
</dbReference>
<dbReference type="CDD" id="cd09279">
    <property type="entry name" value="RNase_HI_like"/>
    <property type="match status" value="1"/>
</dbReference>
<organism evidence="2 3">
    <name type="scientific">Salinicoccus jeotgali</name>
    <dbReference type="NCBI Taxonomy" id="381634"/>
    <lineage>
        <taxon>Bacteria</taxon>
        <taxon>Bacillati</taxon>
        <taxon>Bacillota</taxon>
        <taxon>Bacilli</taxon>
        <taxon>Bacillales</taxon>
        <taxon>Staphylococcaceae</taxon>
        <taxon>Salinicoccus</taxon>
    </lineage>
</organism>
<comment type="caution">
    <text evidence="2">The sequence shown here is derived from an EMBL/GenBank/DDBJ whole genome shotgun (WGS) entry which is preliminary data.</text>
</comment>
<evidence type="ECO:0000313" key="3">
    <source>
        <dbReference type="Proteomes" id="UP001500920"/>
    </source>
</evidence>
<dbReference type="InterPro" id="IPR036397">
    <property type="entry name" value="RNaseH_sf"/>
</dbReference>
<feature type="domain" description="RNase H type-1" evidence="1">
    <location>
        <begin position="1"/>
        <end position="126"/>
    </location>
</feature>
<sequence>MTRVYIDAAASTNPKAAAGAVVFKDDSAQKEFTTYLGEMDNHEAEWAVLEFAVDKALEHGFHSLIIHTDSKVIADSFDKNHVKNKVFRKYFMSVSDKIGELTLFIISWTPRNKNRHADALAKDALFRHRKN</sequence>
<dbReference type="InterPro" id="IPR012337">
    <property type="entry name" value="RNaseH-like_sf"/>
</dbReference>
<dbReference type="PROSITE" id="PS50879">
    <property type="entry name" value="RNASE_H_1"/>
    <property type="match status" value="1"/>
</dbReference>
<proteinExistence type="predicted"/>
<dbReference type="SUPFAM" id="SSF53098">
    <property type="entry name" value="Ribonuclease H-like"/>
    <property type="match status" value="1"/>
</dbReference>
<evidence type="ECO:0000259" key="1">
    <source>
        <dbReference type="PROSITE" id="PS50879"/>
    </source>
</evidence>
<protein>
    <submittedName>
        <fullName evidence="2">Ribonuclease HI family protein</fullName>
    </submittedName>
</protein>